<dbReference type="Pfam" id="PF00067">
    <property type="entry name" value="p450"/>
    <property type="match status" value="3"/>
</dbReference>
<dbReference type="InterPro" id="IPR052306">
    <property type="entry name" value="CYP450_71D"/>
</dbReference>
<evidence type="ECO:0000256" key="2">
    <source>
        <dbReference type="ARBA" id="ARBA00004167"/>
    </source>
</evidence>
<accession>A0A200RBR9</accession>
<evidence type="ECO:0000256" key="1">
    <source>
        <dbReference type="ARBA" id="ARBA00001971"/>
    </source>
</evidence>
<dbReference type="Proteomes" id="UP000195402">
    <property type="component" value="Unassembled WGS sequence"/>
</dbReference>
<evidence type="ECO:0000256" key="11">
    <source>
        <dbReference type="ARBA" id="ARBA00023136"/>
    </source>
</evidence>
<dbReference type="OrthoDB" id="1470350at2759"/>
<dbReference type="AlphaFoldDB" id="A0A200RBR9"/>
<dbReference type="PRINTS" id="PR00463">
    <property type="entry name" value="EP450I"/>
</dbReference>
<comment type="similarity">
    <text evidence="3">Belongs to the cytochrome P450 family.</text>
</comment>
<dbReference type="STRING" id="56857.A0A200RBR9"/>
<proteinExistence type="inferred from homology"/>
<evidence type="ECO:0000256" key="12">
    <source>
        <dbReference type="PIRSR" id="PIRSR602401-1"/>
    </source>
</evidence>
<dbReference type="CDD" id="cd11072">
    <property type="entry name" value="CYP71-like"/>
    <property type="match status" value="2"/>
</dbReference>
<dbReference type="SUPFAM" id="SSF48264">
    <property type="entry name" value="Cytochrome P450"/>
    <property type="match status" value="3"/>
</dbReference>
<keyword evidence="9 12" id="KW-0408">Iron</keyword>
<keyword evidence="7 13" id="KW-1133">Transmembrane helix</keyword>
<dbReference type="PANTHER" id="PTHR47953:SF19">
    <property type="entry name" value="OS06G0641600 PROTEIN"/>
    <property type="match status" value="1"/>
</dbReference>
<evidence type="ECO:0000256" key="10">
    <source>
        <dbReference type="ARBA" id="ARBA00023033"/>
    </source>
</evidence>
<dbReference type="InterPro" id="IPR017972">
    <property type="entry name" value="Cyt_P450_CS"/>
</dbReference>
<feature type="transmembrane region" description="Helical" evidence="13">
    <location>
        <begin position="6"/>
        <end position="23"/>
    </location>
</feature>
<dbReference type="PROSITE" id="PS00086">
    <property type="entry name" value="CYTOCHROME_P450"/>
    <property type="match status" value="3"/>
</dbReference>
<protein>
    <submittedName>
        <fullName evidence="14">Cytochrome P450</fullName>
    </submittedName>
</protein>
<keyword evidence="6 12" id="KW-0479">Metal-binding</keyword>
<keyword evidence="10" id="KW-0503">Monooxygenase</keyword>
<dbReference type="FunFam" id="1.10.630.10:FF:000008">
    <property type="entry name" value="Cytochrome P450 71D8"/>
    <property type="match status" value="2"/>
</dbReference>
<reference evidence="14 15" key="1">
    <citation type="journal article" date="2017" name="Mol. Plant">
        <title>The Genome of Medicinal Plant Macleaya cordata Provides New Insights into Benzylisoquinoline Alkaloids Metabolism.</title>
        <authorList>
            <person name="Liu X."/>
            <person name="Liu Y."/>
            <person name="Huang P."/>
            <person name="Ma Y."/>
            <person name="Qing Z."/>
            <person name="Tang Q."/>
            <person name="Cao H."/>
            <person name="Cheng P."/>
            <person name="Zheng Y."/>
            <person name="Yuan Z."/>
            <person name="Zhou Y."/>
            <person name="Liu J."/>
            <person name="Tang Z."/>
            <person name="Zhuo Y."/>
            <person name="Zhang Y."/>
            <person name="Yu L."/>
            <person name="Huang J."/>
            <person name="Yang P."/>
            <person name="Peng Q."/>
            <person name="Zhang J."/>
            <person name="Jiang W."/>
            <person name="Zhang Z."/>
            <person name="Lin K."/>
            <person name="Ro D.K."/>
            <person name="Chen X."/>
            <person name="Xiong X."/>
            <person name="Shang Y."/>
            <person name="Huang S."/>
            <person name="Zeng J."/>
        </authorList>
    </citation>
    <scope>NUCLEOTIDE SEQUENCE [LARGE SCALE GENOMIC DNA]</scope>
    <source>
        <strain evidence="15">cv. BLH2017</strain>
        <tissue evidence="14">Root</tissue>
    </source>
</reference>
<evidence type="ECO:0000313" key="14">
    <source>
        <dbReference type="EMBL" id="OVA20162.1"/>
    </source>
</evidence>
<dbReference type="InterPro" id="IPR001128">
    <property type="entry name" value="Cyt_P450"/>
</dbReference>
<dbReference type="GO" id="GO:0004497">
    <property type="term" value="F:monooxygenase activity"/>
    <property type="evidence" value="ECO:0007669"/>
    <property type="project" value="UniProtKB-KW"/>
</dbReference>
<dbReference type="InParanoid" id="A0A200RBR9"/>
<feature type="binding site" description="axial binding residue" evidence="12">
    <location>
        <position position="444"/>
    </location>
    <ligand>
        <name>heme</name>
        <dbReference type="ChEBI" id="CHEBI:30413"/>
    </ligand>
    <ligandPart>
        <name>Fe</name>
        <dbReference type="ChEBI" id="CHEBI:18248"/>
    </ligandPart>
</feature>
<comment type="subcellular location">
    <subcellularLocation>
        <location evidence="2">Membrane</location>
        <topology evidence="2">Single-pass membrane protein</topology>
    </subcellularLocation>
</comment>
<dbReference type="GO" id="GO:0033075">
    <property type="term" value="P:isoquinoline alkaloid biosynthetic process"/>
    <property type="evidence" value="ECO:0007669"/>
    <property type="project" value="UniProtKB-ARBA"/>
</dbReference>
<dbReference type="GO" id="GO:0005506">
    <property type="term" value="F:iron ion binding"/>
    <property type="evidence" value="ECO:0007669"/>
    <property type="project" value="InterPro"/>
</dbReference>
<name>A0A200RBR9_MACCD</name>
<keyword evidence="11 13" id="KW-0472">Membrane</keyword>
<comment type="cofactor">
    <cofactor evidence="1 12">
        <name>heme</name>
        <dbReference type="ChEBI" id="CHEBI:30413"/>
    </cofactor>
</comment>
<dbReference type="Gene3D" id="1.10.630.10">
    <property type="entry name" value="Cytochrome P450"/>
    <property type="match status" value="3"/>
</dbReference>
<dbReference type="PANTHER" id="PTHR47953">
    <property type="entry name" value="OS08G0105600 PROTEIN"/>
    <property type="match status" value="1"/>
</dbReference>
<dbReference type="GO" id="GO:0020037">
    <property type="term" value="F:heme binding"/>
    <property type="evidence" value="ECO:0007669"/>
    <property type="project" value="InterPro"/>
</dbReference>
<evidence type="ECO:0000256" key="4">
    <source>
        <dbReference type="ARBA" id="ARBA00022617"/>
    </source>
</evidence>
<sequence>MELDQFYSFSLLLAFLLLLFMVIKKGKRSKTKNPCSKLPPGPWKLPLIGNLQQLLGLPHHTLRDLAKKHGPLMHLQLGEVSTMVVSSPNVAKQIMKTHDLKFADRGETLAAKIMTYSCTDVAFSPYGDYWRQLRKIFLLELLSTKRVHSFRSIREEEVSNLIQNISMMAGSQINLSDKIFSLTNDITSRAAFGKKSKDKEAFISSIQEATKMASGFSIGDLFPSLKFLHVISGMKPKLEMIHQKVDKILDNIIKEHRNNSTAINTNMGELEEDLVDVLLRVKESGELEFPITHNNLKAVILDIFTAGTATSSTTVEWAMSELLKNPRVMKKVQAEVRKVNRNRTVDESEIQELNFLKLVIKETLRLHPALPLILPRQCRESCEIDGYEIPKKTKVIINAWAMGRDPEHWSDAESFDPERFNGCSLDYKGTNFEYIPFGAGRRMCPGMAFVAKQIMKTHDLIFADRGDSLAAKIMTYNYTDVGFSPYGDYWRQLRKIFMLELLSTKRVQSFRSLREEEVSNVIQSISLMAGSQMNLSDRIYSLTNDVTSRAAFGKKCKDKEAFISSMKEATRMASGFDVGDLFPSLKFLPVISGMRPKLERLHQKVDRILDSILKDHRENRMVIKTDMGELEEDLVDVLLRLQEGGGLEFPITIDNIKAVIFDIFTGGVDTTSTTAEWAISEMLKNPRVMEKAQAEVRQVLNRNKKVDESEIHELKYLKLVIKETLRLHPPVPPLVPLECRESCEIDGYEISMKTKVMVNVWAIGRDPEYWSDAESFEPERFNGGSMDYKGTNFEYIPFGAGRRMCPGITFGIANVELLLAQLLYHFDWKLPNGVKPEDLDMTETFGVTLRRKNDLHLIPISYNPLPVDLPPLIVHGGSINYKGTNFEYIPFGDGRRICPGITFAIANVELLLAQLLFQFDWKLPNGIKPEDLDMTESFGVTLRRRNDLHLIPIPYSTHPTG</sequence>
<keyword evidence="4 12" id="KW-0349">Heme</keyword>
<organism evidence="14 15">
    <name type="scientific">Macleaya cordata</name>
    <name type="common">Five-seeded plume-poppy</name>
    <name type="synonym">Bocconia cordata</name>
    <dbReference type="NCBI Taxonomy" id="56857"/>
    <lineage>
        <taxon>Eukaryota</taxon>
        <taxon>Viridiplantae</taxon>
        <taxon>Streptophyta</taxon>
        <taxon>Embryophyta</taxon>
        <taxon>Tracheophyta</taxon>
        <taxon>Spermatophyta</taxon>
        <taxon>Magnoliopsida</taxon>
        <taxon>Ranunculales</taxon>
        <taxon>Papaveraceae</taxon>
        <taxon>Papaveroideae</taxon>
        <taxon>Macleaya</taxon>
    </lineage>
</organism>
<evidence type="ECO:0000256" key="8">
    <source>
        <dbReference type="ARBA" id="ARBA00023002"/>
    </source>
</evidence>
<evidence type="ECO:0000313" key="15">
    <source>
        <dbReference type="Proteomes" id="UP000195402"/>
    </source>
</evidence>
<keyword evidence="15" id="KW-1185">Reference proteome</keyword>
<dbReference type="OMA" id="ANIWSAH"/>
<evidence type="ECO:0000256" key="5">
    <source>
        <dbReference type="ARBA" id="ARBA00022692"/>
    </source>
</evidence>
<evidence type="ECO:0000256" key="6">
    <source>
        <dbReference type="ARBA" id="ARBA00022723"/>
    </source>
</evidence>
<dbReference type="EMBL" id="MVGT01000146">
    <property type="protein sequence ID" value="OVA20162.1"/>
    <property type="molecule type" value="Genomic_DNA"/>
</dbReference>
<dbReference type="GO" id="GO:0016020">
    <property type="term" value="C:membrane"/>
    <property type="evidence" value="ECO:0007669"/>
    <property type="project" value="UniProtKB-SubCell"/>
</dbReference>
<gene>
    <name evidence="14" type="ORF">BVC80_1663g57</name>
</gene>
<evidence type="ECO:0000256" key="13">
    <source>
        <dbReference type="SAM" id="Phobius"/>
    </source>
</evidence>
<keyword evidence="5 13" id="KW-0812">Transmembrane</keyword>
<dbReference type="InterPro" id="IPR002401">
    <property type="entry name" value="Cyt_P450_E_grp-I"/>
</dbReference>
<dbReference type="GO" id="GO:0016705">
    <property type="term" value="F:oxidoreductase activity, acting on paired donors, with incorporation or reduction of molecular oxygen"/>
    <property type="evidence" value="ECO:0007669"/>
    <property type="project" value="InterPro"/>
</dbReference>
<comment type="caution">
    <text evidence="14">The sequence shown here is derived from an EMBL/GenBank/DDBJ whole genome shotgun (WGS) entry which is preliminary data.</text>
</comment>
<evidence type="ECO:0000256" key="7">
    <source>
        <dbReference type="ARBA" id="ARBA00022989"/>
    </source>
</evidence>
<keyword evidence="8" id="KW-0560">Oxidoreductase</keyword>
<dbReference type="PRINTS" id="PR00385">
    <property type="entry name" value="P450"/>
</dbReference>
<evidence type="ECO:0000256" key="9">
    <source>
        <dbReference type="ARBA" id="ARBA00023004"/>
    </source>
</evidence>
<evidence type="ECO:0000256" key="3">
    <source>
        <dbReference type="ARBA" id="ARBA00010617"/>
    </source>
</evidence>
<dbReference type="InterPro" id="IPR036396">
    <property type="entry name" value="Cyt_P450_sf"/>
</dbReference>